<protein>
    <submittedName>
        <fullName evidence="1">Uncharacterized protein</fullName>
    </submittedName>
</protein>
<reference evidence="1 2" key="1">
    <citation type="submission" date="2023-02" db="EMBL/GenBank/DDBJ databases">
        <title>The predominant lactic acid bacteria and yeasts involved in the spontaneous fermentation of millet during the production of the traditional porridge Hausa koko in Ghana.</title>
        <authorList>
            <person name="Atter A."/>
            <person name="Diaz M."/>
        </authorList>
    </citation>
    <scope>NUCLEOTIDE SEQUENCE [LARGE SCALE GENOMIC DNA]</scope>
    <source>
        <strain evidence="1 2">FI11552</strain>
    </source>
</reference>
<evidence type="ECO:0000313" key="1">
    <source>
        <dbReference type="EMBL" id="MEE6701803.1"/>
    </source>
</evidence>
<comment type="caution">
    <text evidence="1">The sequence shown here is derived from an EMBL/GenBank/DDBJ whole genome shotgun (WGS) entry which is preliminary data.</text>
</comment>
<dbReference type="EMBL" id="JAQSFA010000026">
    <property type="protein sequence ID" value="MEE6701803.1"/>
    <property type="molecule type" value="Genomic_DNA"/>
</dbReference>
<accession>A0ABU7SUP9</accession>
<dbReference type="Proteomes" id="UP001335665">
    <property type="component" value="Unassembled WGS sequence"/>
</dbReference>
<proteinExistence type="predicted"/>
<gene>
    <name evidence="1" type="ORF">PS396_08475</name>
</gene>
<dbReference type="RefSeq" id="WP_331191574.1">
    <property type="nucleotide sequence ID" value="NZ_JAQSEO010000006.1"/>
</dbReference>
<keyword evidence="2" id="KW-1185">Reference proteome</keyword>
<sequence length="67" mass="7699">MLYSEAIKAKETGELVNYLGFKYRILGYRFVNSSAHPIWTVQRIALNSLFEKVEVDEQTIAAMTKSK</sequence>
<evidence type="ECO:0000313" key="2">
    <source>
        <dbReference type="Proteomes" id="UP001335665"/>
    </source>
</evidence>
<organism evidence="1 2">
    <name type="scientific">Limosilactobacillus pontis</name>
    <dbReference type="NCBI Taxonomy" id="35787"/>
    <lineage>
        <taxon>Bacteria</taxon>
        <taxon>Bacillati</taxon>
        <taxon>Bacillota</taxon>
        <taxon>Bacilli</taxon>
        <taxon>Lactobacillales</taxon>
        <taxon>Lactobacillaceae</taxon>
        <taxon>Limosilactobacillus</taxon>
    </lineage>
</organism>
<name>A0ABU7SUP9_9LACO</name>